<evidence type="ECO:0000313" key="4">
    <source>
        <dbReference type="Proteomes" id="UP000188551"/>
    </source>
</evidence>
<dbReference type="InterPro" id="IPR035903">
    <property type="entry name" value="HesB-like_dom_sf"/>
</dbReference>
<protein>
    <recommendedName>
        <fullName evidence="5">Fe-S cluster assembly iron-binding protein IscA</fullName>
    </recommendedName>
</protein>
<evidence type="ECO:0000313" key="3">
    <source>
        <dbReference type="Proteomes" id="UP000014137"/>
    </source>
</evidence>
<sequence length="96" mass="10426">MFTITESAAEAINHLTTAQDVRARGGLRMTLNDLPEDGSALSVEVTAHPAPGDDVIDAAGTQVFLARETRVRLTDKFLDVRKDIDGHFTFLVATSR</sequence>
<reference evidence="2 4" key="2">
    <citation type="submission" date="2017-02" db="EMBL/GenBank/DDBJ databases">
        <title>Amycolatopsis azurea DSM 43854 draft genome.</title>
        <authorList>
            <person name="Mayilraj S."/>
        </authorList>
    </citation>
    <scope>NUCLEOTIDE SEQUENCE [LARGE SCALE GENOMIC DNA]</scope>
    <source>
        <strain evidence="2 4">DSM 43854</strain>
    </source>
</reference>
<dbReference type="SUPFAM" id="SSF89360">
    <property type="entry name" value="HesB-like domain"/>
    <property type="match status" value="1"/>
</dbReference>
<keyword evidence="4" id="KW-1185">Reference proteome</keyword>
<reference evidence="1 3" key="1">
    <citation type="submission" date="2012-10" db="EMBL/GenBank/DDBJ databases">
        <title>Genome assembly of Amycolatopsis azurea DSM 43854.</title>
        <authorList>
            <person name="Khatri I."/>
            <person name="Kaur I."/>
            <person name="Subramanian S."/>
            <person name="Mayilraj S."/>
        </authorList>
    </citation>
    <scope>NUCLEOTIDE SEQUENCE [LARGE SCALE GENOMIC DNA]</scope>
    <source>
        <strain evidence="1 3">DSM 43854</strain>
    </source>
</reference>
<dbReference type="EMBL" id="ANMG01000120">
    <property type="protein sequence ID" value="EMD21770.1"/>
    <property type="molecule type" value="Genomic_DNA"/>
</dbReference>
<proteinExistence type="predicted"/>
<dbReference type="EMBL" id="MUXN01000049">
    <property type="protein sequence ID" value="OOC00517.1"/>
    <property type="molecule type" value="Genomic_DNA"/>
</dbReference>
<evidence type="ECO:0000313" key="2">
    <source>
        <dbReference type="EMBL" id="OOC00517.1"/>
    </source>
</evidence>
<dbReference type="OrthoDB" id="3634616at2"/>
<evidence type="ECO:0000313" key="1">
    <source>
        <dbReference type="EMBL" id="EMD21770.1"/>
    </source>
</evidence>
<dbReference type="PATRIC" id="fig|1238180.3.peg.8510"/>
<accession>M2PQI1</accession>
<organism evidence="1 3">
    <name type="scientific">Amycolatopsis azurea DSM 43854</name>
    <dbReference type="NCBI Taxonomy" id="1238180"/>
    <lineage>
        <taxon>Bacteria</taxon>
        <taxon>Bacillati</taxon>
        <taxon>Actinomycetota</taxon>
        <taxon>Actinomycetes</taxon>
        <taxon>Pseudonocardiales</taxon>
        <taxon>Pseudonocardiaceae</taxon>
        <taxon>Amycolatopsis</taxon>
    </lineage>
</organism>
<gene>
    <name evidence="2" type="ORF">B0293_42710</name>
    <name evidence="1" type="ORF">C791_0920</name>
</gene>
<name>M2PQI1_9PSEU</name>
<dbReference type="Proteomes" id="UP000014137">
    <property type="component" value="Unassembled WGS sequence"/>
</dbReference>
<comment type="caution">
    <text evidence="1">The sequence shown here is derived from an EMBL/GenBank/DDBJ whole genome shotgun (WGS) entry which is preliminary data.</text>
</comment>
<dbReference type="AlphaFoldDB" id="M2PQI1"/>
<evidence type="ECO:0008006" key="5">
    <source>
        <dbReference type="Google" id="ProtNLM"/>
    </source>
</evidence>
<dbReference type="Proteomes" id="UP000188551">
    <property type="component" value="Unassembled WGS sequence"/>
</dbReference>